<reference evidence="2" key="1">
    <citation type="submission" date="2022-11" db="UniProtKB">
        <authorList>
            <consortium name="WormBaseParasite"/>
        </authorList>
    </citation>
    <scope>IDENTIFICATION</scope>
</reference>
<evidence type="ECO:0000313" key="1">
    <source>
        <dbReference type="Proteomes" id="UP000887540"/>
    </source>
</evidence>
<name>A0A914DBJ1_9BILA</name>
<evidence type="ECO:0000313" key="2">
    <source>
        <dbReference type="WBParaSite" id="ACRNAN_scaffold21225.g28023.t1"/>
    </source>
</evidence>
<accession>A0A914DBJ1</accession>
<dbReference type="WBParaSite" id="ACRNAN_scaffold21225.g28023.t1">
    <property type="protein sequence ID" value="ACRNAN_scaffold21225.g28023.t1"/>
    <property type="gene ID" value="ACRNAN_scaffold21225.g28023"/>
</dbReference>
<sequence length="51" mass="5838">MHEKIFDVAGRKYGNEHRLFAQMIMGKGVVKVDKVGSMFRQACNLIGRTRI</sequence>
<organism evidence="1 2">
    <name type="scientific">Acrobeloides nanus</name>
    <dbReference type="NCBI Taxonomy" id="290746"/>
    <lineage>
        <taxon>Eukaryota</taxon>
        <taxon>Metazoa</taxon>
        <taxon>Ecdysozoa</taxon>
        <taxon>Nematoda</taxon>
        <taxon>Chromadorea</taxon>
        <taxon>Rhabditida</taxon>
        <taxon>Tylenchina</taxon>
        <taxon>Cephalobomorpha</taxon>
        <taxon>Cephaloboidea</taxon>
        <taxon>Cephalobidae</taxon>
        <taxon>Acrobeloides</taxon>
    </lineage>
</organism>
<keyword evidence="1" id="KW-1185">Reference proteome</keyword>
<dbReference type="Proteomes" id="UP000887540">
    <property type="component" value="Unplaced"/>
</dbReference>
<proteinExistence type="predicted"/>
<dbReference type="AlphaFoldDB" id="A0A914DBJ1"/>
<protein>
    <submittedName>
        <fullName evidence="2">Uncharacterized protein</fullName>
    </submittedName>
</protein>